<feature type="region of interest" description="Disordered" evidence="13">
    <location>
        <begin position="320"/>
        <end position="370"/>
    </location>
</feature>
<dbReference type="GO" id="GO:0005829">
    <property type="term" value="C:cytosol"/>
    <property type="evidence" value="ECO:0007669"/>
    <property type="project" value="TreeGrafter"/>
</dbReference>
<dbReference type="InterPro" id="IPR004769">
    <property type="entry name" value="Pur_lyase"/>
</dbReference>
<evidence type="ECO:0000256" key="2">
    <source>
        <dbReference type="ARBA" id="ARBA00002971"/>
    </source>
</evidence>
<feature type="compositionally biased region" description="Pro residues" evidence="13">
    <location>
        <begin position="70"/>
        <end position="82"/>
    </location>
</feature>
<dbReference type="EC" id="4.3.2.2" evidence="7"/>
<evidence type="ECO:0000256" key="6">
    <source>
        <dbReference type="ARBA" id="ARBA00011668"/>
    </source>
</evidence>
<comment type="catalytic activity">
    <reaction evidence="1">
        <text>(2S)-2-[5-amino-1-(5-phospho-beta-D-ribosyl)imidazole-4-carboxamido]succinate = 5-amino-1-(5-phospho-beta-D-ribosyl)imidazole-4-carboxamide + fumarate</text>
        <dbReference type="Rhea" id="RHEA:23920"/>
        <dbReference type="ChEBI" id="CHEBI:29806"/>
        <dbReference type="ChEBI" id="CHEBI:58443"/>
        <dbReference type="ChEBI" id="CHEBI:58475"/>
        <dbReference type="EC" id="4.3.2.2"/>
    </reaction>
</comment>
<dbReference type="FunFam" id="1.10.275.60:FF:000001">
    <property type="entry name" value="Adenylosuccinate lyase"/>
    <property type="match status" value="1"/>
</dbReference>
<dbReference type="Pfam" id="PF00206">
    <property type="entry name" value="Lyase_1"/>
    <property type="match status" value="1"/>
</dbReference>
<dbReference type="Gene3D" id="1.10.275.60">
    <property type="match status" value="1"/>
</dbReference>
<evidence type="ECO:0000256" key="13">
    <source>
        <dbReference type="SAM" id="MobiDB-lite"/>
    </source>
</evidence>
<feature type="compositionally biased region" description="Low complexity" evidence="13">
    <location>
        <begin position="55"/>
        <end position="69"/>
    </location>
</feature>
<dbReference type="GO" id="GO:0003700">
    <property type="term" value="F:DNA-binding transcription factor activity"/>
    <property type="evidence" value="ECO:0007669"/>
    <property type="project" value="InterPro"/>
</dbReference>
<evidence type="ECO:0000256" key="12">
    <source>
        <dbReference type="ARBA" id="ARBA00047513"/>
    </source>
</evidence>
<dbReference type="NCBIfam" id="TIGR00928">
    <property type="entry name" value="purB"/>
    <property type="match status" value="1"/>
</dbReference>
<feature type="domain" description="BZIP" evidence="14">
    <location>
        <begin position="385"/>
        <end position="400"/>
    </location>
</feature>
<evidence type="ECO:0000313" key="15">
    <source>
        <dbReference type="Ensembl" id="ENSSMAP00000053414.1"/>
    </source>
</evidence>
<dbReference type="Ensembl" id="ENSSMAT00000054302.1">
    <property type="protein sequence ID" value="ENSSMAP00000053414.1"/>
    <property type="gene ID" value="ENSSMAG00000007394.2"/>
</dbReference>
<evidence type="ECO:0000256" key="4">
    <source>
        <dbReference type="ARBA" id="ARBA00004734"/>
    </source>
</evidence>
<dbReference type="AlphaFoldDB" id="A0A8D3D1K6"/>
<evidence type="ECO:0000256" key="3">
    <source>
        <dbReference type="ARBA" id="ARBA00004706"/>
    </source>
</evidence>
<evidence type="ECO:0000256" key="11">
    <source>
        <dbReference type="ARBA" id="ARBA00030717"/>
    </source>
</evidence>
<accession>A0A8D3D1K6</accession>
<dbReference type="PANTHER" id="PTHR43172">
    <property type="entry name" value="ADENYLOSUCCINATE LYASE"/>
    <property type="match status" value="1"/>
</dbReference>
<dbReference type="Gene3D" id="1.20.200.10">
    <property type="entry name" value="Fumarase/aspartase (Central domain)"/>
    <property type="match status" value="1"/>
</dbReference>
<dbReference type="PANTHER" id="PTHR43172:SF1">
    <property type="entry name" value="ADENYLOSUCCINATE LYASE"/>
    <property type="match status" value="1"/>
</dbReference>
<sequence length="851" mass="93446">MTTMMTNSQFGLEDMEALLWAPSSPMADALESLFFHPDQEEHQEGGGTSLQGDTSPVSPLTSSSLSSSSSPPPFYSPPPSPPAVLLRGDKAGNEPDLLSLPWLDYPDQLRCSQMVSDDGKEDMLGDLDWMTERVDLSLGFDLESLIGSCGPTEESPSSTEDLLASLDCPMELDSLPGPSLSTPVLSSLASPSLPSIPPTSCPTPCEDASVIMVNDSESYIDEQEAPSPPLCVPEPQEELEIKSEPSSPDPSSPLVESPSSPVYTLDLGSEVDVSESEIKPVLAAVVPQIPRFVFSRIVLVLAPKNEVGITSTTVTTTPDAILLSPAASPPASPPQMSSRSRPYPEPNYTANPPSPCSTSVKVKSPRGAGGDERIVLKAPKEKKLKKMEQNKTAATRYRQKKKFSTWRKLWIYLAKAEKALGLPITDAQVLEMESHAEDIDFAMAAEEERKLRHDVMAHVHTFAHCCPTAAPIIHLGATSCYVGDNTDLIMLRDGFDILLPKLARVIDRLTNFAETYADLPTLGFTHYQPAQLTTVGKRACLWLQDLAMDMRNLQRACDDLRFRGVKGTTGTQASFLQLFQGDHDKVDDLDRMVTEMAGFKKAYLVTGQTYSRKVDVDCLSTLASLGATVHKICTDIRLLANLKEIEEPFEKEQIGSSAMPYKRNPMRAERCCSLARHLVALLADPLQTASVQWLERTLDDSANRRISLPESFLTADIILSTLQNITEGLVVYPKVIERHIRHELPFMATENIIMAMVKAGGNRQDCHEKIRVLSQEAASVVKQEGGDNDLLARVQQDPYFAPILGQLDALLDPKTFIGRAPQQVARFLREEVHPLLEPYKAKMDVKIELEL</sequence>
<evidence type="ECO:0000256" key="5">
    <source>
        <dbReference type="ARBA" id="ARBA00008273"/>
    </source>
</evidence>
<comment type="function">
    <text evidence="2">Catalyzes two non-sequential steps in de novo AMP synthesis: converts (S)-2-(5-amino-1-(5-phospho-D-ribosyl)imidazole-4-carboxamido)succinate (SAICAR) to fumarate plus 5-amino-1-(5-phospho-D-ribosyl)imidazole-4-carboxamide, and thereby also contributes to de novo IMP synthesis, and converts succinyladenosine monophosphate (SAMP) to AMP and fumarate.</text>
</comment>
<evidence type="ECO:0000256" key="10">
    <source>
        <dbReference type="ARBA" id="ARBA00023239"/>
    </source>
</evidence>
<dbReference type="CDD" id="cd03302">
    <property type="entry name" value="Adenylsuccinate_lyase_2"/>
    <property type="match status" value="1"/>
</dbReference>
<dbReference type="InterPro" id="IPR008948">
    <property type="entry name" value="L-Aspartase-like"/>
</dbReference>
<dbReference type="GO" id="GO:0006189">
    <property type="term" value="P:'de novo' IMP biosynthetic process"/>
    <property type="evidence" value="ECO:0007669"/>
    <property type="project" value="UniProtKB-UniPathway"/>
</dbReference>
<dbReference type="GO" id="GO:0044208">
    <property type="term" value="P:'de novo' AMP biosynthetic process"/>
    <property type="evidence" value="ECO:0007669"/>
    <property type="project" value="UniProtKB-UniPathway"/>
</dbReference>
<comment type="pathway">
    <text evidence="4">Purine metabolism; AMP biosynthesis via de novo pathway; AMP from IMP: step 2/2.</text>
</comment>
<dbReference type="Gene3D" id="1.10.40.30">
    <property type="entry name" value="Fumarase/aspartase (C-terminal domain)"/>
    <property type="match status" value="1"/>
</dbReference>
<evidence type="ECO:0000256" key="9">
    <source>
        <dbReference type="ARBA" id="ARBA00022755"/>
    </source>
</evidence>
<reference evidence="15" key="1">
    <citation type="submission" date="2023-05" db="EMBL/GenBank/DDBJ databases">
        <title>High-quality long-read genome of Scophthalmus maximus.</title>
        <authorList>
            <person name="Lien S."/>
            <person name="Martinez P."/>
        </authorList>
    </citation>
    <scope>NUCLEOTIDE SEQUENCE [LARGE SCALE GENOMIC DNA]</scope>
</reference>
<dbReference type="Proteomes" id="UP000694558">
    <property type="component" value="Chromosome 19"/>
</dbReference>
<dbReference type="InterPro" id="IPR000362">
    <property type="entry name" value="Fumarate_lyase_fam"/>
</dbReference>
<comment type="subunit">
    <text evidence="6">Homotetramer. Residues from neighboring subunits contribute catalytic and substrate-binding residues to each active site.</text>
</comment>
<dbReference type="InterPro" id="IPR020557">
    <property type="entry name" value="Fumarate_lyase_CS"/>
</dbReference>
<proteinExistence type="inferred from homology"/>
<feature type="region of interest" description="Disordered" evidence="13">
    <location>
        <begin position="31"/>
        <end position="91"/>
    </location>
</feature>
<dbReference type="InterPro" id="IPR004827">
    <property type="entry name" value="bZIP"/>
</dbReference>
<dbReference type="GO" id="GO:0070626">
    <property type="term" value="F:(S)-2-(5-amino-1-(5-phospho-D-ribosyl)imidazole-4-carboxamido) succinate lyase (fumarate-forming) activity"/>
    <property type="evidence" value="ECO:0007669"/>
    <property type="project" value="TreeGrafter"/>
</dbReference>
<dbReference type="Pfam" id="PF10397">
    <property type="entry name" value="ADSL_C"/>
    <property type="match status" value="1"/>
</dbReference>
<dbReference type="SMART" id="SM00998">
    <property type="entry name" value="ADSL_C"/>
    <property type="match status" value="1"/>
</dbReference>
<gene>
    <name evidence="15" type="primary">adsl</name>
</gene>
<evidence type="ECO:0000256" key="1">
    <source>
        <dbReference type="ARBA" id="ARBA00000598"/>
    </source>
</evidence>
<comment type="similarity">
    <text evidence="5">Belongs to the lyase 1 family. Adenylosuccinate lyase subfamily.</text>
</comment>
<organism evidence="15 16">
    <name type="scientific">Scophthalmus maximus</name>
    <name type="common">Turbot</name>
    <name type="synonym">Psetta maxima</name>
    <dbReference type="NCBI Taxonomy" id="52904"/>
    <lineage>
        <taxon>Eukaryota</taxon>
        <taxon>Metazoa</taxon>
        <taxon>Chordata</taxon>
        <taxon>Craniata</taxon>
        <taxon>Vertebrata</taxon>
        <taxon>Euteleostomi</taxon>
        <taxon>Actinopterygii</taxon>
        <taxon>Neopterygii</taxon>
        <taxon>Teleostei</taxon>
        <taxon>Neoteleostei</taxon>
        <taxon>Acanthomorphata</taxon>
        <taxon>Carangaria</taxon>
        <taxon>Pleuronectiformes</taxon>
        <taxon>Pleuronectoidei</taxon>
        <taxon>Scophthalmidae</taxon>
        <taxon>Scophthalmus</taxon>
    </lineage>
</organism>
<dbReference type="PROSITE" id="PS00036">
    <property type="entry name" value="BZIP_BASIC"/>
    <property type="match status" value="1"/>
</dbReference>
<evidence type="ECO:0000313" key="16">
    <source>
        <dbReference type="Proteomes" id="UP000694558"/>
    </source>
</evidence>
<keyword evidence="9" id="KW-0658">Purine biosynthesis</keyword>
<dbReference type="PRINTS" id="PR00149">
    <property type="entry name" value="FUMRATELYASE"/>
</dbReference>
<dbReference type="InterPro" id="IPR019468">
    <property type="entry name" value="AdenyloSucc_lyase_C"/>
</dbReference>
<evidence type="ECO:0000259" key="14">
    <source>
        <dbReference type="PROSITE" id="PS00036"/>
    </source>
</evidence>
<dbReference type="GeneTree" id="ENSGT00950000183122"/>
<dbReference type="SUPFAM" id="SSF48557">
    <property type="entry name" value="L-aspartase-like"/>
    <property type="match status" value="1"/>
</dbReference>
<evidence type="ECO:0000256" key="8">
    <source>
        <dbReference type="ARBA" id="ARBA00017058"/>
    </source>
</evidence>
<feature type="region of interest" description="Disordered" evidence="13">
    <location>
        <begin position="220"/>
        <end position="263"/>
    </location>
</feature>
<dbReference type="PROSITE" id="PS00163">
    <property type="entry name" value="FUMARATE_LYASES"/>
    <property type="match status" value="1"/>
</dbReference>
<dbReference type="InterPro" id="IPR022761">
    <property type="entry name" value="Fumarate_lyase_N"/>
</dbReference>
<dbReference type="UniPathway" id="UPA00074">
    <property type="reaction ID" value="UER00132"/>
</dbReference>
<dbReference type="GO" id="GO:0004018">
    <property type="term" value="F:N6-(1,2-dicarboxyethyl)AMP AMP-lyase (fumarate-forming) activity"/>
    <property type="evidence" value="ECO:0007669"/>
    <property type="project" value="InterPro"/>
</dbReference>
<comment type="catalytic activity">
    <reaction evidence="12">
        <text>N(6)-(1,2-dicarboxyethyl)-AMP = fumarate + AMP</text>
        <dbReference type="Rhea" id="RHEA:16853"/>
        <dbReference type="ChEBI" id="CHEBI:29806"/>
        <dbReference type="ChEBI" id="CHEBI:57567"/>
        <dbReference type="ChEBI" id="CHEBI:456215"/>
        <dbReference type="EC" id="4.3.2.2"/>
    </reaction>
</comment>
<protein>
    <recommendedName>
        <fullName evidence="8">Adenylosuccinate lyase</fullName>
        <ecNumber evidence="7">4.3.2.2</ecNumber>
    </recommendedName>
    <alternativeName>
        <fullName evidence="11">Adenylosuccinase</fullName>
    </alternativeName>
</protein>
<comment type="pathway">
    <text evidence="3">Purine metabolism; IMP biosynthesis via de novo pathway; 5-amino-1-(5-phospho-D-ribosyl)imidazole-4-carboxamide from 5-amino-1-(5-phospho-D-ribosyl)imidazole-4-carboxylate: step 2/2.</text>
</comment>
<name>A0A8D3D1K6_SCOMX</name>
<dbReference type="FunFam" id="1.10.40.30:FF:000005">
    <property type="entry name" value="Adenylosuccinate lyase"/>
    <property type="match status" value="1"/>
</dbReference>
<feature type="compositionally biased region" description="Low complexity" evidence="13">
    <location>
        <begin position="252"/>
        <end position="262"/>
    </location>
</feature>
<evidence type="ECO:0000256" key="7">
    <source>
        <dbReference type="ARBA" id="ARBA00012339"/>
    </source>
</evidence>
<feature type="compositionally biased region" description="Polar residues" evidence="13">
    <location>
        <begin position="348"/>
        <end position="361"/>
    </location>
</feature>
<dbReference type="UniPathway" id="UPA00075">
    <property type="reaction ID" value="UER00336"/>
</dbReference>
<reference evidence="15" key="2">
    <citation type="submission" date="2025-08" db="UniProtKB">
        <authorList>
            <consortium name="Ensembl"/>
        </authorList>
    </citation>
    <scope>IDENTIFICATION</scope>
</reference>
<keyword evidence="10" id="KW-0456">Lyase</keyword>